<protein>
    <submittedName>
        <fullName evidence="3">Uncharacterized protein</fullName>
    </submittedName>
</protein>
<dbReference type="RefSeq" id="XP_019855880.1">
    <property type="nucleotide sequence ID" value="XM_020000321.1"/>
</dbReference>
<feature type="compositionally biased region" description="Polar residues" evidence="1">
    <location>
        <begin position="163"/>
        <end position="172"/>
    </location>
</feature>
<reference evidence="4" key="1">
    <citation type="journal article" date="2010" name="Nature">
        <title>The Amphimedon queenslandica genome and the evolution of animal complexity.</title>
        <authorList>
            <person name="Srivastava M."/>
            <person name="Simakov O."/>
            <person name="Chapman J."/>
            <person name="Fahey B."/>
            <person name="Gauthier M.E."/>
            <person name="Mitros T."/>
            <person name="Richards G.S."/>
            <person name="Conaco C."/>
            <person name="Dacre M."/>
            <person name="Hellsten U."/>
            <person name="Larroux C."/>
            <person name="Putnam N.H."/>
            <person name="Stanke M."/>
            <person name="Adamska M."/>
            <person name="Darling A."/>
            <person name="Degnan S.M."/>
            <person name="Oakley T.H."/>
            <person name="Plachetzki D.C."/>
            <person name="Zhai Y."/>
            <person name="Adamski M."/>
            <person name="Calcino A."/>
            <person name="Cummins S.F."/>
            <person name="Goodstein D.M."/>
            <person name="Harris C."/>
            <person name="Jackson D.J."/>
            <person name="Leys S.P."/>
            <person name="Shu S."/>
            <person name="Woodcroft B.J."/>
            <person name="Vervoort M."/>
            <person name="Kosik K.S."/>
            <person name="Manning G."/>
            <person name="Degnan B.M."/>
            <person name="Rokhsar D.S."/>
        </authorList>
    </citation>
    <scope>NUCLEOTIDE SEQUENCE [LARGE SCALE GENOMIC DNA]</scope>
</reference>
<dbReference type="Proteomes" id="UP000007879">
    <property type="component" value="Unassembled WGS sequence"/>
</dbReference>
<keyword evidence="2" id="KW-0472">Membrane</keyword>
<evidence type="ECO:0000313" key="4">
    <source>
        <dbReference type="Proteomes" id="UP000007879"/>
    </source>
</evidence>
<sequence length="182" mass="19898">MWEDLREFCCKFCSNFSVKTMKIIILYTLGLISLALSCNILDLELVSLKTMMGLKATSRTVPVNTLVTFNCSTSNCVHVAMYMSTIQKNETKSLKCDAIDMDGTLICHNITITEPVKVRCVGTQSSGNYSCEPCHSWGSILIGIEESTTVPCINKSLPCNCSSSTKPTSQENEAPKCTGISI</sequence>
<accession>A0AAN0JFR3</accession>
<evidence type="ECO:0000256" key="1">
    <source>
        <dbReference type="SAM" id="MobiDB-lite"/>
    </source>
</evidence>
<name>A0AAN0JFR3_AMPQE</name>
<dbReference type="AlphaFoldDB" id="A0AAN0JFR3"/>
<keyword evidence="4" id="KW-1185">Reference proteome</keyword>
<proteinExistence type="predicted"/>
<keyword evidence="2" id="KW-0812">Transmembrane</keyword>
<feature type="region of interest" description="Disordered" evidence="1">
    <location>
        <begin position="163"/>
        <end position="182"/>
    </location>
</feature>
<reference evidence="3" key="2">
    <citation type="submission" date="2024-06" db="UniProtKB">
        <authorList>
            <consortium name="EnsemblMetazoa"/>
        </authorList>
    </citation>
    <scope>IDENTIFICATION</scope>
</reference>
<organism evidence="3 4">
    <name type="scientific">Amphimedon queenslandica</name>
    <name type="common">Sponge</name>
    <dbReference type="NCBI Taxonomy" id="400682"/>
    <lineage>
        <taxon>Eukaryota</taxon>
        <taxon>Metazoa</taxon>
        <taxon>Porifera</taxon>
        <taxon>Demospongiae</taxon>
        <taxon>Heteroscleromorpha</taxon>
        <taxon>Haplosclerida</taxon>
        <taxon>Niphatidae</taxon>
        <taxon>Amphimedon</taxon>
    </lineage>
</organism>
<dbReference type="GeneID" id="109584546"/>
<evidence type="ECO:0000313" key="3">
    <source>
        <dbReference type="EnsemblMetazoa" id="XP_019855880.1"/>
    </source>
</evidence>
<feature type="transmembrane region" description="Helical" evidence="2">
    <location>
        <begin position="24"/>
        <end position="45"/>
    </location>
</feature>
<dbReference type="KEGG" id="aqu:109584546"/>
<keyword evidence="2" id="KW-1133">Transmembrane helix</keyword>
<evidence type="ECO:0000256" key="2">
    <source>
        <dbReference type="SAM" id="Phobius"/>
    </source>
</evidence>
<dbReference type="EnsemblMetazoa" id="XM_020000321.1">
    <property type="protein sequence ID" value="XP_019855880.1"/>
    <property type="gene ID" value="LOC109584546"/>
</dbReference>